<dbReference type="CDD" id="cd10148">
    <property type="entry name" value="CsoR-like_DUF156"/>
    <property type="match status" value="1"/>
</dbReference>
<dbReference type="RefSeq" id="WP_344813885.1">
    <property type="nucleotide sequence ID" value="NZ_BAAAYX010000019.1"/>
</dbReference>
<organism evidence="3 4">
    <name type="scientific">Microlunatus aurantiacus</name>
    <dbReference type="NCBI Taxonomy" id="446786"/>
    <lineage>
        <taxon>Bacteria</taxon>
        <taxon>Bacillati</taxon>
        <taxon>Actinomycetota</taxon>
        <taxon>Actinomycetes</taxon>
        <taxon>Propionibacteriales</taxon>
        <taxon>Propionibacteriaceae</taxon>
        <taxon>Microlunatus</taxon>
    </lineage>
</organism>
<accession>A0ABP7E9B7</accession>
<evidence type="ECO:0000313" key="3">
    <source>
        <dbReference type="EMBL" id="GAA3714058.1"/>
    </source>
</evidence>
<keyword evidence="2" id="KW-0186">Copper</keyword>
<keyword evidence="4" id="KW-1185">Reference proteome</keyword>
<dbReference type="InterPro" id="IPR038390">
    <property type="entry name" value="Metal_Tscrpt_repr_sf"/>
</dbReference>
<dbReference type="EMBL" id="BAAAYX010000019">
    <property type="protein sequence ID" value="GAA3714058.1"/>
    <property type="molecule type" value="Genomic_DNA"/>
</dbReference>
<dbReference type="Gene3D" id="1.20.58.1000">
    <property type="entry name" value="Metal-sensitive repressor, helix protomer"/>
    <property type="match status" value="1"/>
</dbReference>
<proteinExistence type="inferred from homology"/>
<evidence type="ECO:0000313" key="4">
    <source>
        <dbReference type="Proteomes" id="UP001500051"/>
    </source>
</evidence>
<sequence length="107" mass="12053">MSAESAESAESAVTRVHADWLTDKAGHRRRLRRIEQLRGLQRLVQDDRSCVEVLIQVSAVDHALRALSIQLPDDHLRHRVQPATQAGDPPQPYLDEMSVALARLIRS</sequence>
<name>A0ABP7E9B7_9ACTN</name>
<gene>
    <name evidence="3" type="ORF">GCM10022204_36440</name>
</gene>
<dbReference type="PANTHER" id="PTHR33677">
    <property type="entry name" value="TRANSCRIPTIONAL REPRESSOR FRMR-RELATED"/>
    <property type="match status" value="1"/>
</dbReference>
<evidence type="ECO:0000256" key="1">
    <source>
        <dbReference type="ARBA" id="ARBA00005428"/>
    </source>
</evidence>
<evidence type="ECO:0000256" key="2">
    <source>
        <dbReference type="ARBA" id="ARBA00023008"/>
    </source>
</evidence>
<comment type="similarity">
    <text evidence="1">Belongs to the CsoR family.</text>
</comment>
<dbReference type="InterPro" id="IPR003735">
    <property type="entry name" value="Metal_Tscrpt_repr"/>
</dbReference>
<dbReference type="Pfam" id="PF02583">
    <property type="entry name" value="Trns_repr_metal"/>
    <property type="match status" value="1"/>
</dbReference>
<dbReference type="Proteomes" id="UP001500051">
    <property type="component" value="Unassembled WGS sequence"/>
</dbReference>
<dbReference type="PANTHER" id="PTHR33677:SF3">
    <property type="entry name" value="COPPER-SENSING TRANSCRIPTIONAL REPRESSOR RICR"/>
    <property type="match status" value="1"/>
</dbReference>
<reference evidence="4" key="1">
    <citation type="journal article" date="2019" name="Int. J. Syst. Evol. Microbiol.">
        <title>The Global Catalogue of Microorganisms (GCM) 10K type strain sequencing project: providing services to taxonomists for standard genome sequencing and annotation.</title>
        <authorList>
            <consortium name="The Broad Institute Genomics Platform"/>
            <consortium name="The Broad Institute Genome Sequencing Center for Infectious Disease"/>
            <person name="Wu L."/>
            <person name="Ma J."/>
        </authorList>
    </citation>
    <scope>NUCLEOTIDE SEQUENCE [LARGE SCALE GENOMIC DNA]</scope>
    <source>
        <strain evidence="4">JCM 16548</strain>
    </source>
</reference>
<comment type="caution">
    <text evidence="3">The sequence shown here is derived from an EMBL/GenBank/DDBJ whole genome shotgun (WGS) entry which is preliminary data.</text>
</comment>
<protein>
    <submittedName>
        <fullName evidence="3">Metal-sensitive transcriptional regulator</fullName>
    </submittedName>
</protein>